<dbReference type="NCBIfam" id="TIGR02365">
    <property type="entry name" value="dha_L_ycgS"/>
    <property type="match status" value="1"/>
</dbReference>
<feature type="domain" description="DhaL" evidence="10">
    <location>
        <begin position="6"/>
        <end position="197"/>
    </location>
</feature>
<dbReference type="Pfam" id="PF02734">
    <property type="entry name" value="Dak2"/>
    <property type="match status" value="1"/>
</dbReference>
<gene>
    <name evidence="11" type="primary">dhaL</name>
    <name evidence="11" type="ORF">H0266_14140</name>
</gene>
<dbReference type="EMBL" id="JACEFG010000003">
    <property type="protein sequence ID" value="MBA2176033.1"/>
    <property type="molecule type" value="Genomic_DNA"/>
</dbReference>
<evidence type="ECO:0000313" key="12">
    <source>
        <dbReference type="Proteomes" id="UP000571017"/>
    </source>
</evidence>
<dbReference type="Gene3D" id="1.25.40.340">
    <property type="match status" value="1"/>
</dbReference>
<keyword evidence="9" id="KW-0175">Coiled coil</keyword>
<protein>
    <recommendedName>
        <fullName evidence="3">phosphoenolpyruvate--glycerone phosphotransferase</fullName>
        <ecNumber evidence="3">2.7.1.121</ecNumber>
    </recommendedName>
</protein>
<comment type="catalytic activity">
    <reaction evidence="1">
        <text>dihydroxyacetone + phosphoenolpyruvate = dihydroxyacetone phosphate + pyruvate</text>
        <dbReference type="Rhea" id="RHEA:18381"/>
        <dbReference type="ChEBI" id="CHEBI:15361"/>
        <dbReference type="ChEBI" id="CHEBI:16016"/>
        <dbReference type="ChEBI" id="CHEBI:57642"/>
        <dbReference type="ChEBI" id="CHEBI:58702"/>
        <dbReference type="EC" id="2.7.1.121"/>
    </reaction>
</comment>
<dbReference type="GO" id="GO:0047324">
    <property type="term" value="F:phosphoenolpyruvate-glycerone phosphotransferase activity"/>
    <property type="evidence" value="ECO:0007669"/>
    <property type="project" value="UniProtKB-EC"/>
</dbReference>
<comment type="pathway">
    <text evidence="2">Polyol metabolism; glycerol degradation.</text>
</comment>
<accession>A0A838CVT9</accession>
<keyword evidence="12" id="KW-1185">Reference proteome</keyword>
<keyword evidence="6" id="KW-0319">Glycerol metabolism</keyword>
<evidence type="ECO:0000256" key="3">
    <source>
        <dbReference type="ARBA" id="ARBA00012095"/>
    </source>
</evidence>
<dbReference type="PANTHER" id="PTHR28629:SF4">
    <property type="entry name" value="TRIOKINASE_FMN CYCLASE"/>
    <property type="match status" value="1"/>
</dbReference>
<evidence type="ECO:0000256" key="4">
    <source>
        <dbReference type="ARBA" id="ARBA00022679"/>
    </source>
</evidence>
<comment type="function">
    <text evidence="8">ADP-binding subunit of the dihydroxyacetone kinase, which is responsible for the phosphoenolpyruvate (PEP)-dependent phosphorylation of dihydroxyacetone. DhaL-ADP is converted to DhaL-ATP via a phosphoryl group transfer from DhaM and transmits it to dihydroxyacetone binds to DhaK.</text>
</comment>
<dbReference type="PANTHER" id="PTHR28629">
    <property type="entry name" value="TRIOKINASE/FMN CYCLASE"/>
    <property type="match status" value="1"/>
</dbReference>
<dbReference type="InterPro" id="IPR036117">
    <property type="entry name" value="DhaL_dom_sf"/>
</dbReference>
<sequence>MQLTVEDTIQWLKQFNDRLSEQKDYLSQLDRAIGDGDHGINMARGFQQVAEGLDGDFDEVSDVLKKTATTVMSKVGGASGPLYGTAFLKMSMECKGKDVDAAVLADMVEAALGGIKQRGKSEEGEKTMIDVWAPVLGTLQEEDFDAERLKQTAEEAMQKTEDMTATKGRASYFKEKSQGHLDPGAVSSYYLFAELADVIGKGA</sequence>
<dbReference type="GO" id="GO:0019563">
    <property type="term" value="P:glycerol catabolic process"/>
    <property type="evidence" value="ECO:0007669"/>
    <property type="project" value="TreeGrafter"/>
</dbReference>
<evidence type="ECO:0000256" key="2">
    <source>
        <dbReference type="ARBA" id="ARBA00004745"/>
    </source>
</evidence>
<dbReference type="EC" id="2.7.1.121" evidence="3"/>
<evidence type="ECO:0000256" key="5">
    <source>
        <dbReference type="ARBA" id="ARBA00022777"/>
    </source>
</evidence>
<dbReference type="FunFam" id="1.25.40.340:FF:000002">
    <property type="entry name" value="Dihydroxyacetone kinase, L subunit"/>
    <property type="match status" value="1"/>
</dbReference>
<dbReference type="InterPro" id="IPR004007">
    <property type="entry name" value="DhaL_dom"/>
</dbReference>
<name>A0A838CVT9_9BACI</name>
<evidence type="ECO:0000256" key="9">
    <source>
        <dbReference type="SAM" id="Coils"/>
    </source>
</evidence>
<keyword evidence="5 11" id="KW-0418">Kinase</keyword>
<dbReference type="InterPro" id="IPR012737">
    <property type="entry name" value="DhaK_L_YcgS"/>
</dbReference>
<comment type="subunit">
    <text evidence="7">Homodimer. The dihydroxyacetone kinase complex is composed of a homodimer of DhaM, a homodimer of DhaK and the subunit DhaL.</text>
</comment>
<evidence type="ECO:0000256" key="7">
    <source>
        <dbReference type="ARBA" id="ARBA00046577"/>
    </source>
</evidence>
<evidence type="ECO:0000256" key="8">
    <source>
        <dbReference type="ARBA" id="ARBA00055771"/>
    </source>
</evidence>
<dbReference type="PROSITE" id="PS51480">
    <property type="entry name" value="DHAL"/>
    <property type="match status" value="1"/>
</dbReference>
<evidence type="ECO:0000256" key="1">
    <source>
        <dbReference type="ARBA" id="ARBA00001113"/>
    </source>
</evidence>
<organism evidence="11 12">
    <name type="scientific">Halobacillus locisalis</name>
    <dbReference type="NCBI Taxonomy" id="220753"/>
    <lineage>
        <taxon>Bacteria</taxon>
        <taxon>Bacillati</taxon>
        <taxon>Bacillota</taxon>
        <taxon>Bacilli</taxon>
        <taxon>Bacillales</taxon>
        <taxon>Bacillaceae</taxon>
        <taxon>Halobacillus</taxon>
    </lineage>
</organism>
<dbReference type="GO" id="GO:0004371">
    <property type="term" value="F:glycerone kinase activity"/>
    <property type="evidence" value="ECO:0007669"/>
    <property type="project" value="InterPro"/>
</dbReference>
<reference evidence="11 12" key="1">
    <citation type="journal article" date="2004" name="Extremophiles">
        <title>Halobacillus locisalis sp. nov., a halophilic bacterium isolated from a marine solar saltern of the Yellow Sea in Korea.</title>
        <authorList>
            <person name="Yoon J.H."/>
            <person name="Kang K.H."/>
            <person name="Oh T.K."/>
            <person name="Park Y.H."/>
        </authorList>
    </citation>
    <scope>NUCLEOTIDE SEQUENCE [LARGE SCALE GENOMIC DNA]</scope>
    <source>
        <strain evidence="11 12">KCTC 3788</strain>
    </source>
</reference>
<keyword evidence="4" id="KW-0808">Transferase</keyword>
<dbReference type="AlphaFoldDB" id="A0A838CVT9"/>
<proteinExistence type="predicted"/>
<evidence type="ECO:0000259" key="10">
    <source>
        <dbReference type="PROSITE" id="PS51480"/>
    </source>
</evidence>
<dbReference type="InterPro" id="IPR050861">
    <property type="entry name" value="Dihydroxyacetone_Kinase"/>
</dbReference>
<dbReference type="GO" id="GO:0005829">
    <property type="term" value="C:cytosol"/>
    <property type="evidence" value="ECO:0007669"/>
    <property type="project" value="TreeGrafter"/>
</dbReference>
<evidence type="ECO:0000256" key="6">
    <source>
        <dbReference type="ARBA" id="ARBA00022798"/>
    </source>
</evidence>
<dbReference type="SMART" id="SM01120">
    <property type="entry name" value="Dak2"/>
    <property type="match status" value="1"/>
</dbReference>
<feature type="coiled-coil region" evidence="9">
    <location>
        <begin position="139"/>
        <end position="166"/>
    </location>
</feature>
<evidence type="ECO:0000313" key="11">
    <source>
        <dbReference type="EMBL" id="MBA2176033.1"/>
    </source>
</evidence>
<dbReference type="Proteomes" id="UP000571017">
    <property type="component" value="Unassembled WGS sequence"/>
</dbReference>
<comment type="caution">
    <text evidence="11">The sequence shown here is derived from an EMBL/GenBank/DDBJ whole genome shotgun (WGS) entry which is preliminary data.</text>
</comment>
<dbReference type="SUPFAM" id="SSF101473">
    <property type="entry name" value="DhaL-like"/>
    <property type="match status" value="1"/>
</dbReference>
<dbReference type="RefSeq" id="WP_181473078.1">
    <property type="nucleotide sequence ID" value="NZ_JACEFG010000003.1"/>
</dbReference>